<comment type="caution">
    <text evidence="1">The sequence shown here is derived from an EMBL/GenBank/DDBJ whole genome shotgun (WGS) entry which is preliminary data.</text>
</comment>
<protein>
    <submittedName>
        <fullName evidence="1">Uncharacterized protein</fullName>
    </submittedName>
</protein>
<gene>
    <name evidence="1" type="ORF">F4820DRAFT_468292</name>
</gene>
<keyword evidence="2" id="KW-1185">Reference proteome</keyword>
<name>A0ACB9Z5L8_9PEZI</name>
<evidence type="ECO:0000313" key="1">
    <source>
        <dbReference type="EMBL" id="KAI4867069.1"/>
    </source>
</evidence>
<evidence type="ECO:0000313" key="2">
    <source>
        <dbReference type="Proteomes" id="UP001497700"/>
    </source>
</evidence>
<dbReference type="EMBL" id="MU393451">
    <property type="protein sequence ID" value="KAI4867069.1"/>
    <property type="molecule type" value="Genomic_DNA"/>
</dbReference>
<proteinExistence type="predicted"/>
<reference evidence="1 2" key="1">
    <citation type="journal article" date="2022" name="New Phytol.">
        <title>Ecological generalism drives hyperdiversity of secondary metabolite gene clusters in xylarialean endophytes.</title>
        <authorList>
            <person name="Franco M.E.E."/>
            <person name="Wisecaver J.H."/>
            <person name="Arnold A.E."/>
            <person name="Ju Y.M."/>
            <person name="Slot J.C."/>
            <person name="Ahrendt S."/>
            <person name="Moore L.P."/>
            <person name="Eastman K.E."/>
            <person name="Scott K."/>
            <person name="Konkel Z."/>
            <person name="Mondo S.J."/>
            <person name="Kuo A."/>
            <person name="Hayes R.D."/>
            <person name="Haridas S."/>
            <person name="Andreopoulos B."/>
            <person name="Riley R."/>
            <person name="LaButti K."/>
            <person name="Pangilinan J."/>
            <person name="Lipzen A."/>
            <person name="Amirebrahimi M."/>
            <person name="Yan J."/>
            <person name="Adam C."/>
            <person name="Keymanesh K."/>
            <person name="Ng V."/>
            <person name="Louie K."/>
            <person name="Northen T."/>
            <person name="Drula E."/>
            <person name="Henrissat B."/>
            <person name="Hsieh H.M."/>
            <person name="Youens-Clark K."/>
            <person name="Lutzoni F."/>
            <person name="Miadlikowska J."/>
            <person name="Eastwood D.C."/>
            <person name="Hamelin R.C."/>
            <person name="Grigoriev I.V."/>
            <person name="U'Ren J.M."/>
        </authorList>
    </citation>
    <scope>NUCLEOTIDE SEQUENCE [LARGE SCALE GENOMIC DNA]</scope>
    <source>
        <strain evidence="1 2">CBS 119005</strain>
    </source>
</reference>
<accession>A0ACB9Z5L8</accession>
<sequence length="293" mass="34283">MPSDSSNKRPHHDRQFWEENFQKKPNYQSRPKQASTRKVRGDPWQSLNAIQLGMEPRSFGELHRERLYLLEMLQQHDQRAIDLFKRVPIVDEQLKMAETLDEQKKAKKHRSWLRRHIGDTVEEEKNILTRLSELHVEIQCQERWHQVQKERDMRNLGKQHASSYPVFIPPPPIPSAPYYPVNAPPPFFYYPYVPYGYAEAPDTQDKSNVAWQPLEDLRNTPENNHGPGAFEMDGTPIHDASDTNPRRRSAFLSVIPNPKPKRRMSMPSLRHTSGKERDDLDDHCTCPSPSSLH</sequence>
<organism evidence="1 2">
    <name type="scientific">Hypoxylon rubiginosum</name>
    <dbReference type="NCBI Taxonomy" id="110542"/>
    <lineage>
        <taxon>Eukaryota</taxon>
        <taxon>Fungi</taxon>
        <taxon>Dikarya</taxon>
        <taxon>Ascomycota</taxon>
        <taxon>Pezizomycotina</taxon>
        <taxon>Sordariomycetes</taxon>
        <taxon>Xylariomycetidae</taxon>
        <taxon>Xylariales</taxon>
        <taxon>Hypoxylaceae</taxon>
        <taxon>Hypoxylon</taxon>
    </lineage>
</organism>
<dbReference type="Proteomes" id="UP001497700">
    <property type="component" value="Unassembled WGS sequence"/>
</dbReference>